<dbReference type="RefSeq" id="WP_254760346.1">
    <property type="nucleotide sequence ID" value="NZ_JANCLT010000011.1"/>
</dbReference>
<comment type="caution">
    <text evidence="2">The sequence shown here is derived from an EMBL/GenBank/DDBJ whole genome shotgun (WGS) entry which is preliminary data.</text>
</comment>
<reference evidence="2" key="1">
    <citation type="submission" date="2022-07" db="EMBL/GenBank/DDBJ databases">
        <authorList>
            <person name="Li W.-J."/>
            <person name="Deng Q.-Q."/>
        </authorList>
    </citation>
    <scope>NUCLEOTIDE SEQUENCE</scope>
    <source>
        <strain evidence="2">SYSU M60031</strain>
    </source>
</reference>
<accession>A0AA41XB34</accession>
<evidence type="ECO:0000256" key="1">
    <source>
        <dbReference type="SAM" id="Phobius"/>
    </source>
</evidence>
<sequence>MRGYKDSSILHSWLLPMLFAIGTAIPVILLLVLMAYLGFGGMLLKKSRRIGKAVQLAAGVFLFLLGIYDSAMYWS</sequence>
<keyword evidence="3" id="KW-1185">Reference proteome</keyword>
<dbReference type="AlphaFoldDB" id="A0AA41XB34"/>
<dbReference type="EMBL" id="JANCLT010000011">
    <property type="protein sequence ID" value="MCP8970428.1"/>
    <property type="molecule type" value="Genomic_DNA"/>
</dbReference>
<evidence type="ECO:0000313" key="3">
    <source>
        <dbReference type="Proteomes" id="UP001156102"/>
    </source>
</evidence>
<feature type="transmembrane region" description="Helical" evidence="1">
    <location>
        <begin position="56"/>
        <end position="74"/>
    </location>
</feature>
<keyword evidence="1" id="KW-1133">Transmembrane helix</keyword>
<dbReference type="Proteomes" id="UP001156102">
    <property type="component" value="Unassembled WGS sequence"/>
</dbReference>
<keyword evidence="1" id="KW-0472">Membrane</keyword>
<name>A0AA41XB34_9BACI</name>
<keyword evidence="1" id="KW-0812">Transmembrane</keyword>
<proteinExistence type="predicted"/>
<protein>
    <submittedName>
        <fullName evidence="2">Uncharacterized protein</fullName>
    </submittedName>
</protein>
<organism evidence="2 3">
    <name type="scientific">Ectobacillus ponti</name>
    <dbReference type="NCBI Taxonomy" id="2961894"/>
    <lineage>
        <taxon>Bacteria</taxon>
        <taxon>Bacillati</taxon>
        <taxon>Bacillota</taxon>
        <taxon>Bacilli</taxon>
        <taxon>Bacillales</taxon>
        <taxon>Bacillaceae</taxon>
        <taxon>Ectobacillus</taxon>
    </lineage>
</organism>
<evidence type="ECO:0000313" key="2">
    <source>
        <dbReference type="EMBL" id="MCP8970428.1"/>
    </source>
</evidence>
<gene>
    <name evidence="2" type="ORF">NK662_18075</name>
</gene>
<feature type="transmembrane region" description="Helical" evidence="1">
    <location>
        <begin position="20"/>
        <end position="44"/>
    </location>
</feature>